<feature type="transmembrane region" description="Helical" evidence="1">
    <location>
        <begin position="314"/>
        <end position="333"/>
    </location>
</feature>
<keyword evidence="1" id="KW-0812">Transmembrane</keyword>
<feature type="transmembrane region" description="Helical" evidence="1">
    <location>
        <begin position="80"/>
        <end position="98"/>
    </location>
</feature>
<evidence type="ECO:0008006" key="4">
    <source>
        <dbReference type="Google" id="ProtNLM"/>
    </source>
</evidence>
<feature type="transmembrane region" description="Helical" evidence="1">
    <location>
        <begin position="175"/>
        <end position="199"/>
    </location>
</feature>
<accession>A0ABQ9FTR0</accession>
<keyword evidence="3" id="KW-1185">Reference proteome</keyword>
<organism evidence="2 3">
    <name type="scientific">Tegillarca granosa</name>
    <name type="common">Malaysian cockle</name>
    <name type="synonym">Anadara granosa</name>
    <dbReference type="NCBI Taxonomy" id="220873"/>
    <lineage>
        <taxon>Eukaryota</taxon>
        <taxon>Metazoa</taxon>
        <taxon>Spiralia</taxon>
        <taxon>Lophotrochozoa</taxon>
        <taxon>Mollusca</taxon>
        <taxon>Bivalvia</taxon>
        <taxon>Autobranchia</taxon>
        <taxon>Pteriomorphia</taxon>
        <taxon>Arcoida</taxon>
        <taxon>Arcoidea</taxon>
        <taxon>Arcidae</taxon>
        <taxon>Tegillarca</taxon>
    </lineage>
</organism>
<dbReference type="Pfam" id="PF13347">
    <property type="entry name" value="MFS_2"/>
    <property type="match status" value="1"/>
</dbReference>
<evidence type="ECO:0000313" key="2">
    <source>
        <dbReference type="EMBL" id="KAJ8319377.1"/>
    </source>
</evidence>
<evidence type="ECO:0000256" key="1">
    <source>
        <dbReference type="SAM" id="Phobius"/>
    </source>
</evidence>
<reference evidence="2 3" key="1">
    <citation type="submission" date="2022-12" db="EMBL/GenBank/DDBJ databases">
        <title>Chromosome-level genome of Tegillarca granosa.</title>
        <authorList>
            <person name="Kim J."/>
        </authorList>
    </citation>
    <scope>NUCLEOTIDE SEQUENCE [LARGE SCALE GENOMIC DNA]</scope>
    <source>
        <strain evidence="2">Teg-2019</strain>
        <tissue evidence="2">Adductor muscle</tissue>
    </source>
</reference>
<dbReference type="PANTHER" id="PTHR28658">
    <property type="entry name" value="TRANSMEMBRANE PROTEIN 180"/>
    <property type="match status" value="1"/>
</dbReference>
<feature type="transmembrane region" description="Helical" evidence="1">
    <location>
        <begin position="145"/>
        <end position="163"/>
    </location>
</feature>
<dbReference type="PANTHER" id="PTHR28658:SF1">
    <property type="entry name" value="MAJOR FACILITATOR SUPERFAMILY DOMAIN CONTAINING 13B"/>
    <property type="match status" value="1"/>
</dbReference>
<comment type="caution">
    <text evidence="2">The sequence shown here is derived from an EMBL/GenBank/DDBJ whole genome shotgun (WGS) entry which is preliminary data.</text>
</comment>
<dbReference type="InterPro" id="IPR040035">
    <property type="entry name" value="TMEM180"/>
</dbReference>
<protein>
    <recommendedName>
        <fullName evidence="4">Transmembrane protein 180</fullName>
    </recommendedName>
</protein>
<sequence>MVSLNRRILAFSTCTMAFSSLSAVFHFYYVKVFLNRFHIEEKWFHTAQVLFLIWNAVNDPLFAYIQDNVSLPFTRSRREAILYSAPLFSMAFLVPWFSWGGGAVTTGMHLIVSLCFWDTIFTYIGLAECCLFAEISKRAEDRLKLVRFSQLGSLIGSSSVLILEHISDSLESYTLFQVSCACLALFSWMLMTFTGYNAYTEYDLKNMNDAHGESINCDNEGRQSNEPWFKLLRQLFTKDFCLFIVTNFLQEFHRTFLANFIVIICDQLVSSDVVSPHVRSTFYGAVSMAPKTLVVFCAPLVGRIGYFRAIRYNFIWKILGGMSMFLIGYLTVFEYSDLHQLQSFRVSVGVPHLRQINTLRKEDIFL</sequence>
<evidence type="ECO:0000313" key="3">
    <source>
        <dbReference type="Proteomes" id="UP001217089"/>
    </source>
</evidence>
<name>A0ABQ9FTR0_TEGGR</name>
<proteinExistence type="predicted"/>
<keyword evidence="1" id="KW-1133">Transmembrane helix</keyword>
<feature type="transmembrane region" description="Helical" evidence="1">
    <location>
        <begin position="46"/>
        <end position="65"/>
    </location>
</feature>
<feature type="transmembrane region" description="Helical" evidence="1">
    <location>
        <begin position="110"/>
        <end position="133"/>
    </location>
</feature>
<dbReference type="Proteomes" id="UP001217089">
    <property type="component" value="Unassembled WGS sequence"/>
</dbReference>
<gene>
    <name evidence="2" type="ORF">KUTeg_004468</name>
</gene>
<dbReference type="EMBL" id="JARBDR010000214">
    <property type="protein sequence ID" value="KAJ8319377.1"/>
    <property type="molecule type" value="Genomic_DNA"/>
</dbReference>
<dbReference type="SUPFAM" id="SSF103473">
    <property type="entry name" value="MFS general substrate transporter"/>
    <property type="match status" value="1"/>
</dbReference>
<dbReference type="InterPro" id="IPR036259">
    <property type="entry name" value="MFS_trans_sf"/>
</dbReference>
<keyword evidence="1" id="KW-0472">Membrane</keyword>